<dbReference type="CDD" id="cd01127">
    <property type="entry name" value="TrwB_TraG_TraD_VirD4"/>
    <property type="match status" value="2"/>
</dbReference>
<keyword evidence="5 7" id="KW-1133">Transmembrane helix</keyword>
<dbReference type="Proteomes" id="UP000260808">
    <property type="component" value="Unassembled WGS sequence"/>
</dbReference>
<proteinExistence type="inferred from homology"/>
<dbReference type="AlphaFoldDB" id="A0A3E4UVD6"/>
<feature type="transmembrane region" description="Helical" evidence="7">
    <location>
        <begin position="59"/>
        <end position="79"/>
    </location>
</feature>
<protein>
    <submittedName>
        <fullName evidence="8">Type IV secretory system conjugative DNA transfer family protein</fullName>
    </submittedName>
</protein>
<evidence type="ECO:0000313" key="9">
    <source>
        <dbReference type="Proteomes" id="UP000260808"/>
    </source>
</evidence>
<comment type="subcellular location">
    <subcellularLocation>
        <location evidence="1">Cell membrane</location>
        <topology evidence="1">Multi-pass membrane protein</topology>
    </subcellularLocation>
</comment>
<comment type="similarity">
    <text evidence="2">Belongs to the VirD4/TraG family.</text>
</comment>
<evidence type="ECO:0000256" key="2">
    <source>
        <dbReference type="ARBA" id="ARBA00008806"/>
    </source>
</evidence>
<reference evidence="8 9" key="1">
    <citation type="submission" date="2018-08" db="EMBL/GenBank/DDBJ databases">
        <title>A genome reference for cultivated species of the human gut microbiota.</title>
        <authorList>
            <person name="Zou Y."/>
            <person name="Xue W."/>
            <person name="Luo G."/>
        </authorList>
    </citation>
    <scope>NUCLEOTIDE SEQUENCE [LARGE SCALE GENOMIC DNA]</scope>
    <source>
        <strain evidence="8 9">TF01-20-2</strain>
    </source>
</reference>
<dbReference type="EMBL" id="QSSX01000070">
    <property type="protein sequence ID" value="RGM17300.1"/>
    <property type="molecule type" value="Genomic_DNA"/>
</dbReference>
<name>A0A3E4UVD6_MEDGN</name>
<keyword evidence="6 7" id="KW-0472">Membrane</keyword>
<evidence type="ECO:0000256" key="3">
    <source>
        <dbReference type="ARBA" id="ARBA00022475"/>
    </source>
</evidence>
<dbReference type="InterPro" id="IPR003688">
    <property type="entry name" value="TraG/VirD4"/>
</dbReference>
<dbReference type="InterPro" id="IPR027417">
    <property type="entry name" value="P-loop_NTPase"/>
</dbReference>
<dbReference type="NCBIfam" id="NF045973">
    <property type="entry name" value="conju_CD1115"/>
    <property type="match status" value="1"/>
</dbReference>
<gene>
    <name evidence="8" type="ORF">DXC31_16385</name>
</gene>
<keyword evidence="4 7" id="KW-0812">Transmembrane</keyword>
<dbReference type="PANTHER" id="PTHR37937:SF1">
    <property type="entry name" value="CONJUGATIVE TRANSFER: DNA TRANSPORT"/>
    <property type="match status" value="1"/>
</dbReference>
<evidence type="ECO:0000313" key="8">
    <source>
        <dbReference type="EMBL" id="RGM17300.1"/>
    </source>
</evidence>
<accession>A0A3E4UVD6</accession>
<dbReference type="GO" id="GO:0005886">
    <property type="term" value="C:plasma membrane"/>
    <property type="evidence" value="ECO:0007669"/>
    <property type="project" value="UniProtKB-SubCell"/>
</dbReference>
<feature type="transmembrane region" description="Helical" evidence="7">
    <location>
        <begin position="7"/>
        <end position="26"/>
    </location>
</feature>
<dbReference type="Pfam" id="PF02534">
    <property type="entry name" value="T4SS-DNA_transf"/>
    <property type="match status" value="1"/>
</dbReference>
<dbReference type="RefSeq" id="WP_151165550.1">
    <property type="nucleotide sequence ID" value="NZ_JADMTQ010000032.1"/>
</dbReference>
<organism evidence="8 9">
    <name type="scientific">Mediterraneibacter gnavus</name>
    <name type="common">Ruminococcus gnavus</name>
    <dbReference type="NCBI Taxonomy" id="33038"/>
    <lineage>
        <taxon>Bacteria</taxon>
        <taxon>Bacillati</taxon>
        <taxon>Bacillota</taxon>
        <taxon>Clostridia</taxon>
        <taxon>Lachnospirales</taxon>
        <taxon>Lachnospiraceae</taxon>
        <taxon>Mediterraneibacter</taxon>
    </lineage>
</organism>
<dbReference type="SUPFAM" id="SSF52540">
    <property type="entry name" value="P-loop containing nucleoside triphosphate hydrolases"/>
    <property type="match status" value="1"/>
</dbReference>
<evidence type="ECO:0000256" key="6">
    <source>
        <dbReference type="ARBA" id="ARBA00023136"/>
    </source>
</evidence>
<dbReference type="InterPro" id="IPR051539">
    <property type="entry name" value="T4SS-coupling_protein"/>
</dbReference>
<dbReference type="Gene3D" id="3.40.50.300">
    <property type="entry name" value="P-loop containing nucleotide triphosphate hydrolases"/>
    <property type="match status" value="1"/>
</dbReference>
<evidence type="ECO:0000256" key="4">
    <source>
        <dbReference type="ARBA" id="ARBA00022692"/>
    </source>
</evidence>
<evidence type="ECO:0000256" key="1">
    <source>
        <dbReference type="ARBA" id="ARBA00004651"/>
    </source>
</evidence>
<keyword evidence="3" id="KW-1003">Cell membrane</keyword>
<evidence type="ECO:0000256" key="5">
    <source>
        <dbReference type="ARBA" id="ARBA00022989"/>
    </source>
</evidence>
<evidence type="ECO:0000256" key="7">
    <source>
        <dbReference type="SAM" id="Phobius"/>
    </source>
</evidence>
<dbReference type="PANTHER" id="PTHR37937">
    <property type="entry name" value="CONJUGATIVE TRANSFER: DNA TRANSPORT"/>
    <property type="match status" value="1"/>
</dbReference>
<comment type="caution">
    <text evidence="8">The sequence shown here is derived from an EMBL/GenBank/DDBJ whole genome shotgun (WGS) entry which is preliminary data.</text>
</comment>
<sequence length="767" mass="88777">MVERRKLPWGLLLSLFVLLMVTAYYLSGLAKLEGVTLENWQNQFVYILLHPLQNWWNDLTFTFLGIALIVWIGIVTYLMDYYRNRQMGVEYGSEQWADLKQIQRNLMNKDQTKNTLLSKNVAVDNGKLSNMNLLILGGSGSYKSTSLVIPNILLASMTNVVLDIKGELLRKTGNYLKEKHIAVKVLNLINPEESDRWNPFVYIRDEVGLVKLITNLQESVKPPDAMKGEPFWDQAVSLYLMSLFSYEWLRQEREKKEHPEQYQAATLPRVLALANLEMQPGSEENSTRLQEKMDDLARRYGPEYPPVRDYRKLKGNMEAQETVSCVILMVNAMLRLCETPAIKRILEADDMEIRSLGTGAENIPGKKTALFLVMPDNDPSFNFLISMFYTTMFDVLIHTADHECGGALPIHVRLWADEFYAGPKPSKTESLMGTIRGRNISIVPILQSIAQIKALFQQDKWEIFVENCAVTIYMGSGPGAKSTHKYISELLGEMTIDVRNDGRTFGAHGNSNIQNQKLGRSLMTPAAVKRMNRKNCLIFIEGQYPIFDEKAIPFHTPEWKQMEQLAGKMGYHHPVKVIFDEEQRAYFTLEPKKQIQFLNREERDAYQEMAKKEDGIYYREIDREAFLYLNFRKYPKPTEQEIEAQFMQARKERAESVRQTVGAGQSQVPEDVTFFQDLEEKQKFSDAQQYDLSGSILECMERYAEQLSIEQKEMIVECLEKGLTEEQIKRLMFRPVDEMRNYQRAYLLRNNIRGLELHITTMNNDIF</sequence>